<dbReference type="Proteomes" id="UP000011607">
    <property type="component" value="Unassembled WGS sequence"/>
</dbReference>
<evidence type="ECO:0000313" key="3">
    <source>
        <dbReference type="Proteomes" id="UP000011607"/>
    </source>
</evidence>
<dbReference type="STRING" id="1227454.C446_06740"/>
<keyword evidence="3" id="KW-1185">Reference proteome</keyword>
<dbReference type="AlphaFoldDB" id="M0M622"/>
<feature type="region of interest" description="Disordered" evidence="1">
    <location>
        <begin position="46"/>
        <end position="66"/>
    </location>
</feature>
<comment type="caution">
    <text evidence="2">The sequence shown here is derived from an EMBL/GenBank/DDBJ whole genome shotgun (WGS) entry which is preliminary data.</text>
</comment>
<evidence type="ECO:0000313" key="2">
    <source>
        <dbReference type="EMBL" id="EMA40853.1"/>
    </source>
</evidence>
<name>M0M622_9EURY</name>
<reference evidence="2 3" key="1">
    <citation type="journal article" date="2014" name="PLoS Genet.">
        <title>Phylogenetically driven sequencing of extremely halophilic archaea reveals strategies for static and dynamic osmo-response.</title>
        <authorList>
            <person name="Becker E.A."/>
            <person name="Seitzer P.M."/>
            <person name="Tritt A."/>
            <person name="Larsen D."/>
            <person name="Krusor M."/>
            <person name="Yao A.I."/>
            <person name="Wu D."/>
            <person name="Madern D."/>
            <person name="Eisen J.A."/>
            <person name="Darling A.E."/>
            <person name="Facciotti M.T."/>
        </authorList>
    </citation>
    <scope>NUCLEOTIDE SEQUENCE [LARGE SCALE GENOMIC DNA]</scope>
    <source>
        <strain evidence="2 3">JCM 10879</strain>
    </source>
</reference>
<evidence type="ECO:0000256" key="1">
    <source>
        <dbReference type="SAM" id="MobiDB-lite"/>
    </source>
</evidence>
<accession>M0M622</accession>
<protein>
    <submittedName>
        <fullName evidence="2">Uncharacterized protein</fullName>
    </submittedName>
</protein>
<feature type="region of interest" description="Disordered" evidence="1">
    <location>
        <begin position="89"/>
        <end position="117"/>
    </location>
</feature>
<sequence>MVGVPVALLGPLGPGLLPGRRLALAVAGCLTLGVVRQANAALDATPLTEPRANSDTVTDAGADSGDFEMPVETLRRRYPVGELEDDDFNVVSRASSGANTPWNRTGSSPNGLSRSSDWSIEPSRLVRL</sequence>
<organism evidence="2 3">
    <name type="scientific">Halobiforma nitratireducens JCM 10879</name>
    <dbReference type="NCBI Taxonomy" id="1227454"/>
    <lineage>
        <taxon>Archaea</taxon>
        <taxon>Methanobacteriati</taxon>
        <taxon>Methanobacteriota</taxon>
        <taxon>Stenosarchaea group</taxon>
        <taxon>Halobacteria</taxon>
        <taxon>Halobacteriales</taxon>
        <taxon>Natrialbaceae</taxon>
        <taxon>Halobiforma</taxon>
    </lineage>
</organism>
<feature type="compositionally biased region" description="Polar residues" evidence="1">
    <location>
        <begin position="92"/>
        <end position="117"/>
    </location>
</feature>
<gene>
    <name evidence="2" type="ORF">C446_06740</name>
</gene>
<proteinExistence type="predicted"/>
<dbReference type="EMBL" id="AOMA01000070">
    <property type="protein sequence ID" value="EMA40853.1"/>
    <property type="molecule type" value="Genomic_DNA"/>
</dbReference>